<dbReference type="AlphaFoldDB" id="A0A517PXZ4"/>
<keyword evidence="3" id="KW-1185">Reference proteome</keyword>
<keyword evidence="2" id="KW-0808">Transferase</keyword>
<dbReference type="EMBL" id="CP036266">
    <property type="protein sequence ID" value="QDT24257.1"/>
    <property type="molecule type" value="Genomic_DNA"/>
</dbReference>
<evidence type="ECO:0000313" key="3">
    <source>
        <dbReference type="Proteomes" id="UP000320421"/>
    </source>
</evidence>
<dbReference type="GO" id="GO:0005975">
    <property type="term" value="P:carbohydrate metabolic process"/>
    <property type="evidence" value="ECO:0007669"/>
    <property type="project" value="InterPro"/>
</dbReference>
<dbReference type="GO" id="GO:0004801">
    <property type="term" value="F:transaldolase activity"/>
    <property type="evidence" value="ECO:0007669"/>
    <property type="project" value="UniProtKB-EC"/>
</dbReference>
<dbReference type="Pfam" id="PF00923">
    <property type="entry name" value="TAL_FSA"/>
    <property type="match status" value="1"/>
</dbReference>
<dbReference type="OrthoDB" id="9807051at2"/>
<dbReference type="PANTHER" id="PTHR10683:SF28">
    <property type="entry name" value="TRANSALDOLASE C"/>
    <property type="match status" value="1"/>
</dbReference>
<reference evidence="2 3" key="1">
    <citation type="submission" date="2019-02" db="EMBL/GenBank/DDBJ databases">
        <title>Deep-cultivation of Planctomycetes and their phenomic and genomic characterization uncovers novel biology.</title>
        <authorList>
            <person name="Wiegand S."/>
            <person name="Jogler M."/>
            <person name="Boedeker C."/>
            <person name="Pinto D."/>
            <person name="Vollmers J."/>
            <person name="Rivas-Marin E."/>
            <person name="Kohn T."/>
            <person name="Peeters S.H."/>
            <person name="Heuer A."/>
            <person name="Rast P."/>
            <person name="Oberbeckmann S."/>
            <person name="Bunk B."/>
            <person name="Jeske O."/>
            <person name="Meyerdierks A."/>
            <person name="Storesund J.E."/>
            <person name="Kallscheuer N."/>
            <person name="Luecker S."/>
            <person name="Lage O.M."/>
            <person name="Pohl T."/>
            <person name="Merkel B.J."/>
            <person name="Hornburger P."/>
            <person name="Mueller R.-W."/>
            <person name="Bruemmer F."/>
            <person name="Labrenz M."/>
            <person name="Spormann A.M."/>
            <person name="Op den Camp H."/>
            <person name="Overmann J."/>
            <person name="Amann R."/>
            <person name="Jetten M.S.M."/>
            <person name="Mascher T."/>
            <person name="Medema M.H."/>
            <person name="Devos D.P."/>
            <person name="Kaster A.-K."/>
            <person name="Ovreas L."/>
            <person name="Rohde M."/>
            <person name="Galperin M.Y."/>
            <person name="Jogler C."/>
        </authorList>
    </citation>
    <scope>NUCLEOTIDE SEQUENCE [LARGE SCALE GENOMIC DNA]</scope>
    <source>
        <strain evidence="2 3">HG66A1</strain>
    </source>
</reference>
<dbReference type="PANTHER" id="PTHR10683">
    <property type="entry name" value="TRANSALDOLASE"/>
    <property type="match status" value="1"/>
</dbReference>
<keyword evidence="1" id="KW-0704">Schiff base</keyword>
<dbReference type="Gene3D" id="3.20.20.70">
    <property type="entry name" value="Aldolase class I"/>
    <property type="match status" value="1"/>
</dbReference>
<organism evidence="2 3">
    <name type="scientific">Gimesia chilikensis</name>
    <dbReference type="NCBI Taxonomy" id="2605989"/>
    <lineage>
        <taxon>Bacteria</taxon>
        <taxon>Pseudomonadati</taxon>
        <taxon>Planctomycetota</taxon>
        <taxon>Planctomycetia</taxon>
        <taxon>Planctomycetales</taxon>
        <taxon>Planctomycetaceae</taxon>
        <taxon>Gimesia</taxon>
    </lineage>
</organism>
<protein>
    <submittedName>
        <fullName evidence="2">Putative transaldolase</fullName>
        <ecNumber evidence="2">2.2.1.2</ecNumber>
    </submittedName>
</protein>
<dbReference type="SUPFAM" id="SSF51569">
    <property type="entry name" value="Aldolase"/>
    <property type="match status" value="1"/>
</dbReference>
<sequence length="220" mass="24369">MKLFLDSAITEEIRHGLEYWDLDGLTTNPKHIKSSGKPFLKVIEEIAELFAGTDKPVSVEVNPHITDWEQIVEEGAKLAKMSPNFVIKVGASESGFKAIRELTSQNIRTNATLIFSVAQAWHAARAGASFISPFMGWKETYGDSATTFIMEVAEMLERHEYESEIIAAAIRNGRQIADVAIAGAHCVTAGLGVYQDSMQNPYTVHGEKVFQNAWDETPHE</sequence>
<dbReference type="InterPro" id="IPR013785">
    <property type="entry name" value="Aldolase_TIM"/>
</dbReference>
<dbReference type="RefSeq" id="WP_145192811.1">
    <property type="nucleotide sequence ID" value="NZ_CP036266.1"/>
</dbReference>
<proteinExistence type="predicted"/>
<dbReference type="Proteomes" id="UP000320421">
    <property type="component" value="Chromosome"/>
</dbReference>
<name>A0A517PXZ4_9PLAN</name>
<evidence type="ECO:0000313" key="2">
    <source>
        <dbReference type="EMBL" id="QDT24257.1"/>
    </source>
</evidence>
<accession>A0A517PXZ4</accession>
<dbReference type="InterPro" id="IPR001585">
    <property type="entry name" value="TAL/FSA"/>
</dbReference>
<dbReference type="EC" id="2.2.1.2" evidence="2"/>
<gene>
    <name evidence="2" type="primary">tal_2</name>
    <name evidence="2" type="ORF">HG66A1_60890</name>
</gene>
<evidence type="ECO:0000256" key="1">
    <source>
        <dbReference type="ARBA" id="ARBA00023270"/>
    </source>
</evidence>